<evidence type="ECO:0000256" key="10">
    <source>
        <dbReference type="SAM" id="Phobius"/>
    </source>
</evidence>
<evidence type="ECO:0000256" key="9">
    <source>
        <dbReference type="ARBA" id="ARBA00023136"/>
    </source>
</evidence>
<keyword evidence="6" id="KW-0547">Nucleotide-binding</keyword>
<dbReference type="PANTHER" id="PTHR19229">
    <property type="entry name" value="ATP-BINDING CASSETTE TRANSPORTER SUBFAMILY A ABCA"/>
    <property type="match status" value="1"/>
</dbReference>
<feature type="transmembrane region" description="Helical" evidence="10">
    <location>
        <begin position="1242"/>
        <end position="1267"/>
    </location>
</feature>
<name>A0A067CW30_SAPPC</name>
<feature type="transmembrane region" description="Helical" evidence="10">
    <location>
        <begin position="20"/>
        <end position="43"/>
    </location>
</feature>
<dbReference type="GO" id="GO:0140359">
    <property type="term" value="F:ABC-type transporter activity"/>
    <property type="evidence" value="ECO:0007669"/>
    <property type="project" value="InterPro"/>
</dbReference>
<evidence type="ECO:0000256" key="4">
    <source>
        <dbReference type="ARBA" id="ARBA00022692"/>
    </source>
</evidence>
<dbReference type="RefSeq" id="XP_012198196.1">
    <property type="nucleotide sequence ID" value="XM_012342806.1"/>
</dbReference>
<protein>
    <recommendedName>
        <fullName evidence="11">ABC transporter domain-containing protein</fullName>
    </recommendedName>
</protein>
<proteinExistence type="inferred from homology"/>
<evidence type="ECO:0000256" key="1">
    <source>
        <dbReference type="ARBA" id="ARBA00004141"/>
    </source>
</evidence>
<keyword evidence="13" id="KW-1185">Reference proteome</keyword>
<dbReference type="GO" id="GO:0005319">
    <property type="term" value="F:lipid transporter activity"/>
    <property type="evidence" value="ECO:0007669"/>
    <property type="project" value="TreeGrafter"/>
</dbReference>
<feature type="domain" description="ABC transporter" evidence="11">
    <location>
        <begin position="661"/>
        <end position="888"/>
    </location>
</feature>
<sequence>MGHTGPLLRKNVWLKKRRPIATLFEIIAPAFALIAFAVLQSLMYGSYKVSFAPGWQNWPLLPGYPNVNYGDRVQTYGSKRGMHFAEPSVYQWLQSSMGESYDTKICFQNPSPDEQKSTKCQKALALRPKLAIVPDTLFTRKYFAAALTTWYPSLSVPIADNKTVTISGITADDFVFFESEVALEAYVTSPSYGPEEDDWYYRYSSRDEPAKEGPTTAPLRAAIVFNIAPAPNKIGTFQTVEYTLRFPNLDRGQKFAPPMQTGQRYDPLQIEFKPDDAMAYTQEGFATVDTMVARLLNCLPAWDATAQSTNGSCTVAASTSALAADEALQSVADADWKALLQQLDRGYAWSLENSTLATLPKAFREAYLRPLRQAPQPYLGGATDVFPMQGYGINTLFDSDMLLATAMPAAMVLFSLFLVGNIVGAFVLEKETRSKEYMLALGLHPSALVASWFLLYSVIIVLVAAIETLVVAVGNIFPNSSLACLFLLFLGFHLATLSFGYAASTLFSSTKAATYVTQLVFMLLTIAGYVLPDAAGEGAKAAICLCPPAAIVLALQVVLRAEYYTQGITFANASVLQTNRFRYSTAVGMLFLDVVVFLLLGLYLERVLTDKQPWYFPVSPSYWRRRSGAAPMTSAPLHDESNDVEMPEPHLLQQEKDGRALVVQGLHKSFGAHVAVDNLHLAFYEGQISCLLGHNGAGKTTLISMLTGMLPPTAGDATIHGHCLSTDLRAIQASMGVCPQHNILYENLTVSEHLRLYAAIKNVADIDAAVTATLAEVDLVDKANTLAKGLSGGMKRKLSVGIALLGGSQLVFLDEPTSGMDPYSRRAVWDLLLRNRSQRIMILTTHYMEEADVLGDRIAIMANGALQCAGSSLFLKTRFGAGYTLTLAKANASVNMDAALLQLVESCVPDATLASLVATEVVFTLPSSSASAFPSLFETLDASLERVNVASYGISVTTLEDVFIHITGRVSDPSGAVAVPMEPTTTLAASSRSFVSQLTALLLKRLHVAKRDTRTLFSSIVLPLLLVAIGFGLMKYVYEHDTTTVQPRLALDTSPYPDAGASPTPYVCLNNDATACSALMERFSGARPVPLPSLGATAYSTPTVNVFGITYGDMPRPSDCDGRSYYAVCKAAPAKLNSTDGFELRFSTELYARGFRAGNDEVQMGGYLLYVSPTDNVMSYTLFANTSSPHAAPVFKRLLHQAMYRSFARANDIELRVAVHPLPETTRTAEYRRKSRQRWGDSMGYVGLGCFLFALAFFPGGIVTFIVKENQLTAKHQQLVSGVYLSAFWAANILYDLLSFLPMLGILLGLILGFGITPYTANSEAVDDAFLATAALFFLTGVALVASAYVGGFFLKEHSSAQTIMVLSHLGVTIAFFVAENVLYTFSKPSMNNVWRVAPLYALGDGLRNVTAANAKYITLPNGTSTKMRLHALAPSGVYEHLTYLGATAGVFFALLFCLEYLRTVKAHSYNATPDATDAASMTDTDVIAETARVTALSSATDNAVVIDQLRKVFNDFFFRAEPVKAVKSLSVALPKGECFGLLGVNGAGKSTTLKMLLGEVAPSAGRAFLAGRNVVSQHNQARTLVGYCPQFDALFDLLTVREHLQLYAALRGLRGSDAKRAIAQLVSKLRLTSFEHVLASHLSGGNKRKLSVAIAVIGSPPIIILDEPSTGMDPVSRRFLWEVISDLSTHQRESTVILTTHSMEECEALCSRVGIMVSGGLQCLGSIQHIKQKFGHGLVLDLKLRVPEQEAIEAMAATLPSTLNMDDMIHWCGRLRKPSRASLLVPDHATGFFLAHLANTEGAVDVASFCSWWIGEDMFDALAQHLHAATNGAIDVVFREPALVQFKLHTTLSAAFSVVEAAKQTFSIQEYAVSQTSLEDIFNAFASKQERREEPTLTRGCCGCLKGAPSTRNNQYRALSSP</sequence>
<comment type="similarity">
    <text evidence="2">Belongs to the ABC transporter superfamily. ABCA family.</text>
</comment>
<dbReference type="VEuPathDB" id="FungiDB:SPRG_04204"/>
<dbReference type="CDD" id="cd03263">
    <property type="entry name" value="ABC_subfamily_A"/>
    <property type="match status" value="2"/>
</dbReference>
<dbReference type="InterPro" id="IPR013525">
    <property type="entry name" value="ABC2_TM"/>
</dbReference>
<organism evidence="12 13">
    <name type="scientific">Saprolegnia parasitica (strain CBS 223.65)</name>
    <dbReference type="NCBI Taxonomy" id="695850"/>
    <lineage>
        <taxon>Eukaryota</taxon>
        <taxon>Sar</taxon>
        <taxon>Stramenopiles</taxon>
        <taxon>Oomycota</taxon>
        <taxon>Saprolegniomycetes</taxon>
        <taxon>Saprolegniales</taxon>
        <taxon>Saprolegniaceae</taxon>
        <taxon>Saprolegnia</taxon>
    </lineage>
</organism>
<dbReference type="GeneID" id="24126666"/>
<feature type="transmembrane region" description="Helical" evidence="10">
    <location>
        <begin position="1329"/>
        <end position="1355"/>
    </location>
</feature>
<dbReference type="PROSITE" id="PS50893">
    <property type="entry name" value="ABC_TRANSPORTER_2"/>
    <property type="match status" value="2"/>
</dbReference>
<dbReference type="Proteomes" id="UP000030745">
    <property type="component" value="Unassembled WGS sequence"/>
</dbReference>
<dbReference type="InterPro" id="IPR003439">
    <property type="entry name" value="ABC_transporter-like_ATP-bd"/>
</dbReference>
<comment type="subcellular location">
    <subcellularLocation>
        <location evidence="1">Membrane</location>
        <topology evidence="1">Multi-pass membrane protein</topology>
    </subcellularLocation>
</comment>
<feature type="transmembrane region" description="Helical" evidence="10">
    <location>
        <begin position="1442"/>
        <end position="1462"/>
    </location>
</feature>
<feature type="transmembrane region" description="Helical" evidence="10">
    <location>
        <begin position="1300"/>
        <end position="1317"/>
    </location>
</feature>
<evidence type="ECO:0000313" key="13">
    <source>
        <dbReference type="Proteomes" id="UP000030745"/>
    </source>
</evidence>
<dbReference type="InterPro" id="IPR027417">
    <property type="entry name" value="P-loop_NTPase"/>
</dbReference>
<feature type="transmembrane region" description="Helical" evidence="10">
    <location>
        <begin position="512"/>
        <end position="532"/>
    </location>
</feature>
<dbReference type="Pfam" id="PF12698">
    <property type="entry name" value="ABC2_membrane_3"/>
    <property type="match status" value="2"/>
</dbReference>
<dbReference type="GO" id="GO:0005524">
    <property type="term" value="F:ATP binding"/>
    <property type="evidence" value="ECO:0007669"/>
    <property type="project" value="UniProtKB-KW"/>
</dbReference>
<evidence type="ECO:0000256" key="5">
    <source>
        <dbReference type="ARBA" id="ARBA00022737"/>
    </source>
</evidence>
<dbReference type="PROSITE" id="PS00211">
    <property type="entry name" value="ABC_TRANSPORTER_1"/>
    <property type="match status" value="2"/>
</dbReference>
<feature type="transmembrane region" description="Helical" evidence="10">
    <location>
        <begin position="401"/>
        <end position="428"/>
    </location>
</feature>
<dbReference type="KEGG" id="spar:SPRG_04204"/>
<keyword evidence="8 10" id="KW-1133">Transmembrane helix</keyword>
<gene>
    <name evidence="12" type="ORF">SPRG_04204</name>
</gene>
<keyword evidence="5" id="KW-0677">Repeat</keyword>
<feature type="transmembrane region" description="Helical" evidence="10">
    <location>
        <begin position="1016"/>
        <end position="1038"/>
    </location>
</feature>
<dbReference type="SMART" id="SM00382">
    <property type="entry name" value="AAA"/>
    <property type="match status" value="2"/>
</dbReference>
<dbReference type="OrthoDB" id="10255969at2759"/>
<feature type="transmembrane region" description="Helical" evidence="10">
    <location>
        <begin position="480"/>
        <end position="500"/>
    </location>
</feature>
<evidence type="ECO:0000256" key="6">
    <source>
        <dbReference type="ARBA" id="ARBA00022741"/>
    </source>
</evidence>
<evidence type="ECO:0000313" key="12">
    <source>
        <dbReference type="EMBL" id="KDO31017.1"/>
    </source>
</evidence>
<dbReference type="EMBL" id="KK583199">
    <property type="protein sequence ID" value="KDO31017.1"/>
    <property type="molecule type" value="Genomic_DNA"/>
</dbReference>
<dbReference type="OMA" id="RDELTQN"/>
<accession>A0A067CW30</accession>
<keyword evidence="7" id="KW-0067">ATP-binding</keyword>
<feature type="transmembrane region" description="Helical" evidence="10">
    <location>
        <begin position="580"/>
        <end position="604"/>
    </location>
</feature>
<evidence type="ECO:0000256" key="3">
    <source>
        <dbReference type="ARBA" id="ARBA00022448"/>
    </source>
</evidence>
<dbReference type="Gene3D" id="3.40.50.300">
    <property type="entry name" value="P-loop containing nucleotide triphosphate hydrolases"/>
    <property type="match status" value="2"/>
</dbReference>
<dbReference type="GO" id="GO:0016020">
    <property type="term" value="C:membrane"/>
    <property type="evidence" value="ECO:0007669"/>
    <property type="project" value="UniProtKB-SubCell"/>
</dbReference>
<dbReference type="InterPro" id="IPR026082">
    <property type="entry name" value="ABCA"/>
</dbReference>
<dbReference type="InterPro" id="IPR003593">
    <property type="entry name" value="AAA+_ATPase"/>
</dbReference>
<dbReference type="FunFam" id="3.40.50.300:FF:000335">
    <property type="entry name" value="ATP binding cassette subfamily A member 5"/>
    <property type="match status" value="1"/>
</dbReference>
<keyword evidence="9 10" id="KW-0472">Membrane</keyword>
<dbReference type="GO" id="GO:0016887">
    <property type="term" value="F:ATP hydrolysis activity"/>
    <property type="evidence" value="ECO:0007669"/>
    <property type="project" value="InterPro"/>
</dbReference>
<feature type="domain" description="ABC transporter" evidence="11">
    <location>
        <begin position="1512"/>
        <end position="1744"/>
    </location>
</feature>
<dbReference type="FunFam" id="3.40.50.300:FF:000298">
    <property type="entry name" value="ATP-binding cassette sub-family A member 12"/>
    <property type="match status" value="1"/>
</dbReference>
<feature type="transmembrane region" description="Helical" evidence="10">
    <location>
        <begin position="449"/>
        <end position="474"/>
    </location>
</feature>
<feature type="transmembrane region" description="Helical" evidence="10">
    <location>
        <begin position="1367"/>
        <end position="1386"/>
    </location>
</feature>
<dbReference type="InterPro" id="IPR017871">
    <property type="entry name" value="ABC_transporter-like_CS"/>
</dbReference>
<feature type="transmembrane region" description="Helical" evidence="10">
    <location>
        <begin position="538"/>
        <end position="559"/>
    </location>
</feature>
<dbReference type="Pfam" id="PF00005">
    <property type="entry name" value="ABC_tran"/>
    <property type="match status" value="2"/>
</dbReference>
<keyword evidence="4 10" id="KW-0812">Transmembrane</keyword>
<evidence type="ECO:0000259" key="11">
    <source>
        <dbReference type="PROSITE" id="PS50893"/>
    </source>
</evidence>
<evidence type="ECO:0000256" key="2">
    <source>
        <dbReference type="ARBA" id="ARBA00008869"/>
    </source>
</evidence>
<keyword evidence="3" id="KW-0813">Transport</keyword>
<dbReference type="PANTHER" id="PTHR19229:SF36">
    <property type="entry name" value="ATP-BINDING CASSETTE SUB-FAMILY A MEMBER 2"/>
    <property type="match status" value="1"/>
</dbReference>
<evidence type="ECO:0000256" key="8">
    <source>
        <dbReference type="ARBA" id="ARBA00022989"/>
    </source>
</evidence>
<dbReference type="SUPFAM" id="SSF52540">
    <property type="entry name" value="P-loop containing nucleoside triphosphate hydrolases"/>
    <property type="match status" value="2"/>
</dbReference>
<reference evidence="12 13" key="1">
    <citation type="journal article" date="2013" name="PLoS Genet.">
        <title>Distinctive expansion of potential virulence genes in the genome of the oomycete fish pathogen Saprolegnia parasitica.</title>
        <authorList>
            <person name="Jiang R.H."/>
            <person name="de Bruijn I."/>
            <person name="Haas B.J."/>
            <person name="Belmonte R."/>
            <person name="Lobach L."/>
            <person name="Christie J."/>
            <person name="van den Ackerveken G."/>
            <person name="Bottin A."/>
            <person name="Bulone V."/>
            <person name="Diaz-Moreno S.M."/>
            <person name="Dumas B."/>
            <person name="Fan L."/>
            <person name="Gaulin E."/>
            <person name="Govers F."/>
            <person name="Grenville-Briggs L.J."/>
            <person name="Horner N.R."/>
            <person name="Levin J.Z."/>
            <person name="Mammella M."/>
            <person name="Meijer H.J."/>
            <person name="Morris P."/>
            <person name="Nusbaum C."/>
            <person name="Oome S."/>
            <person name="Phillips A.J."/>
            <person name="van Rooyen D."/>
            <person name="Rzeszutek E."/>
            <person name="Saraiva M."/>
            <person name="Secombes C.J."/>
            <person name="Seidl M.F."/>
            <person name="Snel B."/>
            <person name="Stassen J.H."/>
            <person name="Sykes S."/>
            <person name="Tripathy S."/>
            <person name="van den Berg H."/>
            <person name="Vega-Arreguin J.C."/>
            <person name="Wawra S."/>
            <person name="Young S.K."/>
            <person name="Zeng Q."/>
            <person name="Dieguez-Uribeondo J."/>
            <person name="Russ C."/>
            <person name="Tyler B.M."/>
            <person name="van West P."/>
        </authorList>
    </citation>
    <scope>NUCLEOTIDE SEQUENCE [LARGE SCALE GENOMIC DNA]</scope>
    <source>
        <strain evidence="12 13">CBS 223.65</strain>
    </source>
</reference>
<evidence type="ECO:0000256" key="7">
    <source>
        <dbReference type="ARBA" id="ARBA00022840"/>
    </source>
</evidence>